<dbReference type="PANTHER" id="PTHR45784">
    <property type="entry name" value="C-TYPE LECTIN DOMAIN FAMILY 20 MEMBER A-RELATED"/>
    <property type="match status" value="1"/>
</dbReference>
<feature type="domain" description="C-type lectin" evidence="1">
    <location>
        <begin position="29"/>
        <end position="136"/>
    </location>
</feature>
<dbReference type="SUPFAM" id="SSF56436">
    <property type="entry name" value="C-type lectin-like"/>
    <property type="match status" value="2"/>
</dbReference>
<evidence type="ECO:0000313" key="2">
    <source>
        <dbReference type="Ensembl" id="ENSGWIP00000043751.1"/>
    </source>
</evidence>
<protein>
    <recommendedName>
        <fullName evidence="1">C-type lectin domain-containing protein</fullName>
    </recommendedName>
</protein>
<dbReference type="PROSITE" id="PS50041">
    <property type="entry name" value="C_TYPE_LECTIN_2"/>
    <property type="match status" value="2"/>
</dbReference>
<dbReference type="PANTHER" id="PTHR45784:SF8">
    <property type="entry name" value="C-TYPE MANNOSE RECEPTOR 2-RELATED"/>
    <property type="match status" value="1"/>
</dbReference>
<dbReference type="AlphaFoldDB" id="A0A8C5HGU5"/>
<dbReference type="InterPro" id="IPR016186">
    <property type="entry name" value="C-type_lectin-like/link_sf"/>
</dbReference>
<dbReference type="Gene3D" id="3.10.100.10">
    <property type="entry name" value="Mannose-Binding Protein A, subunit A"/>
    <property type="match status" value="2"/>
</dbReference>
<dbReference type="Pfam" id="PF00059">
    <property type="entry name" value="Lectin_C"/>
    <property type="match status" value="2"/>
</dbReference>
<feature type="domain" description="C-type lectin" evidence="1">
    <location>
        <begin position="135"/>
        <end position="247"/>
    </location>
</feature>
<dbReference type="SMART" id="SM00034">
    <property type="entry name" value="CLECT"/>
    <property type="match status" value="2"/>
</dbReference>
<accession>A0A8C5HGU5</accession>
<reference evidence="2" key="2">
    <citation type="submission" date="2025-08" db="UniProtKB">
        <authorList>
            <consortium name="Ensembl"/>
        </authorList>
    </citation>
    <scope>IDENTIFICATION</scope>
</reference>
<dbReference type="InterPro" id="IPR016187">
    <property type="entry name" value="CTDL_fold"/>
</dbReference>
<name>A0A8C5HGU5_GOUWI</name>
<dbReference type="InterPro" id="IPR001304">
    <property type="entry name" value="C-type_lectin-like"/>
</dbReference>
<sequence length="247" mass="28536">VKSSKSLLTTLSFEFVLILMSFSGTFGKYVYVEESRSWDEAQQYCRTHFIDLAPINNEYDNMKLAESYNIPRGSWIGLMKPNATQIWMWSGGARVEQFFWATGGEVKTAYIDAVGAFSKGNWYIYRPDSSQPFFCFNVILVEERKTWEKALEYCREHHSDLASVASETEMMLIQSKLKNHVPSSMVWIGLHSFQKGWLWVDGQPMTYNAWSSNENPVCPPLEMQCAALKTSVWEAHNCYDELPFICY</sequence>
<proteinExistence type="predicted"/>
<organism evidence="2 3">
    <name type="scientific">Gouania willdenowi</name>
    <name type="common">Blunt-snouted clingfish</name>
    <name type="synonym">Lepadogaster willdenowi</name>
    <dbReference type="NCBI Taxonomy" id="441366"/>
    <lineage>
        <taxon>Eukaryota</taxon>
        <taxon>Metazoa</taxon>
        <taxon>Chordata</taxon>
        <taxon>Craniata</taxon>
        <taxon>Vertebrata</taxon>
        <taxon>Euteleostomi</taxon>
        <taxon>Actinopterygii</taxon>
        <taxon>Neopterygii</taxon>
        <taxon>Teleostei</taxon>
        <taxon>Neoteleostei</taxon>
        <taxon>Acanthomorphata</taxon>
        <taxon>Ovalentaria</taxon>
        <taxon>Blenniimorphae</taxon>
        <taxon>Blenniiformes</taxon>
        <taxon>Gobiesocoidei</taxon>
        <taxon>Gobiesocidae</taxon>
        <taxon>Gobiesocinae</taxon>
        <taxon>Gouania</taxon>
    </lineage>
</organism>
<keyword evidence="3" id="KW-1185">Reference proteome</keyword>
<evidence type="ECO:0000259" key="1">
    <source>
        <dbReference type="PROSITE" id="PS50041"/>
    </source>
</evidence>
<reference evidence="2" key="1">
    <citation type="submission" date="2020-06" db="EMBL/GenBank/DDBJ databases">
        <authorList>
            <consortium name="Wellcome Sanger Institute Data Sharing"/>
        </authorList>
    </citation>
    <scope>NUCLEOTIDE SEQUENCE [LARGE SCALE GENOMIC DNA]</scope>
</reference>
<evidence type="ECO:0000313" key="3">
    <source>
        <dbReference type="Proteomes" id="UP000694680"/>
    </source>
</evidence>
<reference evidence="2" key="3">
    <citation type="submission" date="2025-09" db="UniProtKB">
        <authorList>
            <consortium name="Ensembl"/>
        </authorList>
    </citation>
    <scope>IDENTIFICATION</scope>
</reference>
<dbReference type="Proteomes" id="UP000694680">
    <property type="component" value="Chromosome 2"/>
</dbReference>
<dbReference type="Ensembl" id="ENSGWIT00000047450.1">
    <property type="protein sequence ID" value="ENSGWIP00000043751.1"/>
    <property type="gene ID" value="ENSGWIG00000021829.1"/>
</dbReference>